<dbReference type="EMBL" id="CP068047">
    <property type="protein sequence ID" value="QQR34995.1"/>
    <property type="molecule type" value="Genomic_DNA"/>
</dbReference>
<organism evidence="2 3">
    <name type="scientific">Devosia oryziradicis</name>
    <dbReference type="NCBI Taxonomy" id="2801335"/>
    <lineage>
        <taxon>Bacteria</taxon>
        <taxon>Pseudomonadati</taxon>
        <taxon>Pseudomonadota</taxon>
        <taxon>Alphaproteobacteria</taxon>
        <taxon>Hyphomicrobiales</taxon>
        <taxon>Devosiaceae</taxon>
        <taxon>Devosia</taxon>
    </lineage>
</organism>
<evidence type="ECO:0000256" key="1">
    <source>
        <dbReference type="SAM" id="MobiDB-lite"/>
    </source>
</evidence>
<gene>
    <name evidence="2" type="ORF">JI749_11470</name>
</gene>
<evidence type="ECO:0000313" key="3">
    <source>
        <dbReference type="Proteomes" id="UP000595460"/>
    </source>
</evidence>
<dbReference type="Proteomes" id="UP000595460">
    <property type="component" value="Chromosome"/>
</dbReference>
<protein>
    <submittedName>
        <fullName evidence="2">Nutrient deprivation-induced protein</fullName>
    </submittedName>
</protein>
<name>A0ABX7BSV8_9HYPH</name>
<reference evidence="2 3" key="1">
    <citation type="submission" date="2021-01" db="EMBL/GenBank/DDBJ databases">
        <title>Genome seq and assembly of Devosia sp. G19.</title>
        <authorList>
            <person name="Chhetri G."/>
        </authorList>
    </citation>
    <scope>NUCLEOTIDE SEQUENCE [LARGE SCALE GENOMIC DNA]</scope>
    <source>
        <strain evidence="2 3">G19</strain>
    </source>
</reference>
<sequence>MNPIDSPNPTPQSTSNSAADELAVRLEDDKNAVVETAKQDLQSLTEKAASDVRDLKGQAEHQVAAATDKAKSFAAEQKDLLASQVNGVADAIGKVADELDQSEQQSIARYARDLAGGLSRFGRNVEGKDVDEVMGMAQSFGRQQPLAFLGAAALAGFMASRFAQASTHRSERSASATTPGSVARTTTSRQSWEANDG</sequence>
<feature type="region of interest" description="Disordered" evidence="1">
    <location>
        <begin position="165"/>
        <end position="197"/>
    </location>
</feature>
<evidence type="ECO:0000313" key="2">
    <source>
        <dbReference type="EMBL" id="QQR34995.1"/>
    </source>
</evidence>
<feature type="compositionally biased region" description="Polar residues" evidence="1">
    <location>
        <begin position="173"/>
        <end position="197"/>
    </location>
</feature>
<keyword evidence="3" id="KW-1185">Reference proteome</keyword>
<dbReference type="RefSeq" id="WP_201653746.1">
    <property type="nucleotide sequence ID" value="NZ_CP068047.1"/>
</dbReference>
<dbReference type="Gene3D" id="1.20.120.20">
    <property type="entry name" value="Apolipoprotein"/>
    <property type="match status" value="1"/>
</dbReference>
<accession>A0ABX7BSV8</accession>
<proteinExistence type="predicted"/>